<evidence type="ECO:0000313" key="3">
    <source>
        <dbReference type="EMBL" id="KAK5988341.1"/>
    </source>
</evidence>
<evidence type="ECO:0000256" key="2">
    <source>
        <dbReference type="ARBA" id="ARBA00023002"/>
    </source>
</evidence>
<keyword evidence="2" id="KW-0560">Oxidoreductase</keyword>
<dbReference type="Pfam" id="PF00106">
    <property type="entry name" value="adh_short"/>
    <property type="match status" value="1"/>
</dbReference>
<evidence type="ECO:0000256" key="1">
    <source>
        <dbReference type="ARBA" id="ARBA00006484"/>
    </source>
</evidence>
<dbReference type="InterPro" id="IPR002347">
    <property type="entry name" value="SDR_fam"/>
</dbReference>
<gene>
    <name evidence="3" type="ORF">PT974_12491</name>
</gene>
<protein>
    <submittedName>
        <fullName evidence="3">Oxidoreductase</fullName>
    </submittedName>
</protein>
<dbReference type="PANTHER" id="PTHR24320">
    <property type="entry name" value="RETINOL DEHYDROGENASE"/>
    <property type="match status" value="1"/>
</dbReference>
<organism evidence="3 4">
    <name type="scientific">Cladobotryum mycophilum</name>
    <dbReference type="NCBI Taxonomy" id="491253"/>
    <lineage>
        <taxon>Eukaryota</taxon>
        <taxon>Fungi</taxon>
        <taxon>Dikarya</taxon>
        <taxon>Ascomycota</taxon>
        <taxon>Pezizomycotina</taxon>
        <taxon>Sordariomycetes</taxon>
        <taxon>Hypocreomycetidae</taxon>
        <taxon>Hypocreales</taxon>
        <taxon>Hypocreaceae</taxon>
        <taxon>Cladobotryum</taxon>
    </lineage>
</organism>
<proteinExistence type="inferred from homology"/>
<dbReference type="InterPro" id="IPR036291">
    <property type="entry name" value="NAD(P)-bd_dom_sf"/>
</dbReference>
<dbReference type="Proteomes" id="UP001338125">
    <property type="component" value="Unassembled WGS sequence"/>
</dbReference>
<name>A0ABR0S9K9_9HYPO</name>
<dbReference type="EMBL" id="JAVFKD010000016">
    <property type="protein sequence ID" value="KAK5988341.1"/>
    <property type="molecule type" value="Genomic_DNA"/>
</dbReference>
<keyword evidence="4" id="KW-1185">Reference proteome</keyword>
<sequence length="305" mass="33363">MAYCGYDPDKNIPDLSGKVILLTGGTGGIGKATILELAKHSPGHIYFTGRNQQAADEIITTVGANITFLPCDHGDLESVHRAADLFTSTRLDVFIANAGIMVVPPSLTKDGFEIQFGTNHIGNMALLFRLLPVMLSTAKLPGADVRYVALTSTGFRGHPWHGIDFNSLRSAQENLLMGGWGRYAQSKLANILGARELGKRYPEITSVAVHPGIVRTDLVTTLGFWNRALVFMLRPWPWGPLTPRQGCYNTLWAATGPDVKEKMGKGKVAFFEPVGSANSGDGMCWNDELMKTLWEWTEKVTNREG</sequence>
<comment type="caution">
    <text evidence="3">The sequence shown here is derived from an EMBL/GenBank/DDBJ whole genome shotgun (WGS) entry which is preliminary data.</text>
</comment>
<dbReference type="SUPFAM" id="SSF51735">
    <property type="entry name" value="NAD(P)-binding Rossmann-fold domains"/>
    <property type="match status" value="1"/>
</dbReference>
<evidence type="ECO:0000313" key="4">
    <source>
        <dbReference type="Proteomes" id="UP001338125"/>
    </source>
</evidence>
<dbReference type="Gene3D" id="3.40.50.720">
    <property type="entry name" value="NAD(P)-binding Rossmann-like Domain"/>
    <property type="match status" value="1"/>
</dbReference>
<comment type="similarity">
    <text evidence="1">Belongs to the short-chain dehydrogenases/reductases (SDR) family.</text>
</comment>
<dbReference type="PANTHER" id="PTHR24320:SF154">
    <property type="entry name" value="OXIDOREDUCTASE, SHORT-CHAIN DEHYDROGENASE_REDUCTASE FAMILY (AFU_ORTHOLOGUE AFUA_2G04560)"/>
    <property type="match status" value="1"/>
</dbReference>
<accession>A0ABR0S9K9</accession>
<reference evidence="3 4" key="1">
    <citation type="submission" date="2024-01" db="EMBL/GenBank/DDBJ databases">
        <title>Complete genome of Cladobotryum mycophilum ATHUM6906.</title>
        <authorList>
            <person name="Christinaki A.C."/>
            <person name="Myridakis A.I."/>
            <person name="Kouvelis V.N."/>
        </authorList>
    </citation>
    <scope>NUCLEOTIDE SEQUENCE [LARGE SCALE GENOMIC DNA]</scope>
    <source>
        <strain evidence="3 4">ATHUM6906</strain>
    </source>
</reference>
<dbReference type="PRINTS" id="PR00081">
    <property type="entry name" value="GDHRDH"/>
</dbReference>